<reference evidence="2 3" key="1">
    <citation type="submission" date="2021-07" db="EMBL/GenBank/DDBJ databases">
        <title>Genome data of Colletotrichum spaethianum.</title>
        <authorList>
            <person name="Utami Y.D."/>
            <person name="Hiruma K."/>
        </authorList>
    </citation>
    <scope>NUCLEOTIDE SEQUENCE [LARGE SCALE GENOMIC DNA]</scope>
    <source>
        <strain evidence="2 3">MAFF 242679</strain>
    </source>
</reference>
<evidence type="ECO:0000313" key="3">
    <source>
        <dbReference type="Proteomes" id="UP001055172"/>
    </source>
</evidence>
<gene>
    <name evidence="2" type="ORF">ColLi_05651</name>
</gene>
<dbReference type="AlphaFoldDB" id="A0AA37LSX6"/>
<comment type="caution">
    <text evidence="2">The sequence shown here is derived from an EMBL/GenBank/DDBJ whole genome shotgun (WGS) entry which is preliminary data.</text>
</comment>
<organism evidence="2 3">
    <name type="scientific">Colletotrichum liriopes</name>
    <dbReference type="NCBI Taxonomy" id="708192"/>
    <lineage>
        <taxon>Eukaryota</taxon>
        <taxon>Fungi</taxon>
        <taxon>Dikarya</taxon>
        <taxon>Ascomycota</taxon>
        <taxon>Pezizomycotina</taxon>
        <taxon>Sordariomycetes</taxon>
        <taxon>Hypocreomycetidae</taxon>
        <taxon>Glomerellales</taxon>
        <taxon>Glomerellaceae</taxon>
        <taxon>Colletotrichum</taxon>
        <taxon>Colletotrichum spaethianum species complex</taxon>
    </lineage>
</organism>
<name>A0AA37LSX6_9PEZI</name>
<keyword evidence="1" id="KW-1133">Transmembrane helix</keyword>
<dbReference type="EMBL" id="BPPX01000010">
    <property type="protein sequence ID" value="GJC82813.1"/>
    <property type="molecule type" value="Genomic_DNA"/>
</dbReference>
<keyword evidence="1" id="KW-0812">Transmembrane</keyword>
<evidence type="ECO:0000256" key="1">
    <source>
        <dbReference type="SAM" id="Phobius"/>
    </source>
</evidence>
<protein>
    <submittedName>
        <fullName evidence="2">Uncharacterized protein</fullName>
    </submittedName>
</protein>
<feature type="transmembrane region" description="Helical" evidence="1">
    <location>
        <begin position="61"/>
        <end position="79"/>
    </location>
</feature>
<dbReference type="Proteomes" id="UP001055172">
    <property type="component" value="Unassembled WGS sequence"/>
</dbReference>
<evidence type="ECO:0000313" key="2">
    <source>
        <dbReference type="EMBL" id="GJC82813.1"/>
    </source>
</evidence>
<proteinExistence type="predicted"/>
<keyword evidence="1" id="KW-0472">Membrane</keyword>
<accession>A0AA37LSX6</accession>
<keyword evidence="3" id="KW-1185">Reference proteome</keyword>
<sequence>MQTDELVASSLARRGDARRSGEDYVDLNLDELQMQLAVLADVKGVGRSRRSSSKVEGFGRGAWWMWAGLGLVSFLLPFWDSTEVDKKALRVLLHSRTEQGDASELLQHVANPVCMSGNTGRCKSHIRKAPGSS</sequence>